<dbReference type="OrthoDB" id="422574at2759"/>
<dbReference type="AlphaFoldDB" id="B8M5Q9"/>
<evidence type="ECO:0000313" key="4">
    <source>
        <dbReference type="Proteomes" id="UP000001745"/>
    </source>
</evidence>
<dbReference type="InParanoid" id="B8M5Q9"/>
<organism evidence="3 4">
    <name type="scientific">Talaromyces stipitatus (strain ATCC 10500 / CBS 375.48 / QM 6759 / NRRL 1006)</name>
    <name type="common">Penicillium stipitatum</name>
    <dbReference type="NCBI Taxonomy" id="441959"/>
    <lineage>
        <taxon>Eukaryota</taxon>
        <taxon>Fungi</taxon>
        <taxon>Dikarya</taxon>
        <taxon>Ascomycota</taxon>
        <taxon>Pezizomycotina</taxon>
        <taxon>Eurotiomycetes</taxon>
        <taxon>Eurotiomycetidae</taxon>
        <taxon>Eurotiales</taxon>
        <taxon>Trichocomaceae</taxon>
        <taxon>Talaromyces</taxon>
        <taxon>Talaromyces sect. Talaromyces</taxon>
    </lineage>
</organism>
<dbReference type="Gene3D" id="1.20.1050.130">
    <property type="match status" value="1"/>
</dbReference>
<dbReference type="SFLD" id="SFLDS00019">
    <property type="entry name" value="Glutathione_Transferase_(cytos"/>
    <property type="match status" value="1"/>
</dbReference>
<dbReference type="eggNOG" id="KOG0867">
    <property type="taxonomic scope" value="Eukaryota"/>
</dbReference>
<dbReference type="SFLD" id="SFLDG00358">
    <property type="entry name" value="Main_(cytGST)"/>
    <property type="match status" value="1"/>
</dbReference>
<keyword evidence="3" id="KW-0808">Transferase</keyword>
<dbReference type="PANTHER" id="PTHR44051">
    <property type="entry name" value="GLUTATHIONE S-TRANSFERASE-RELATED"/>
    <property type="match status" value="1"/>
</dbReference>
<name>B8M5Q9_TALSN</name>
<proteinExistence type="inferred from homology"/>
<dbReference type="PhylomeDB" id="B8M5Q9"/>
<dbReference type="InterPro" id="IPR036249">
    <property type="entry name" value="Thioredoxin-like_sf"/>
</dbReference>
<dbReference type="OMA" id="LFWESST"/>
<dbReference type="SUPFAM" id="SSF52833">
    <property type="entry name" value="Thioredoxin-like"/>
    <property type="match status" value="1"/>
</dbReference>
<dbReference type="EMBL" id="EQ962654">
    <property type="protein sequence ID" value="EED19953.1"/>
    <property type="molecule type" value="Genomic_DNA"/>
</dbReference>
<dbReference type="InterPro" id="IPR004045">
    <property type="entry name" value="Glutathione_S-Trfase_N"/>
</dbReference>
<evidence type="ECO:0000313" key="3">
    <source>
        <dbReference type="EMBL" id="EED19953.1"/>
    </source>
</evidence>
<comment type="similarity">
    <text evidence="1">Belongs to the GST superfamily.</text>
</comment>
<reference evidence="4" key="1">
    <citation type="journal article" date="2015" name="Genome Announc.">
        <title>Genome sequence of the AIDS-associated pathogen Penicillium marneffei (ATCC18224) and its near taxonomic relative Talaromyces stipitatus (ATCC10500).</title>
        <authorList>
            <person name="Nierman W.C."/>
            <person name="Fedorova-Abrams N.D."/>
            <person name="Andrianopoulos A."/>
        </authorList>
    </citation>
    <scope>NUCLEOTIDE SEQUENCE [LARGE SCALE GENOMIC DNA]</scope>
    <source>
        <strain evidence="4">ATCC 10500 / CBS 375.48 / QM 6759 / NRRL 1006</strain>
    </source>
</reference>
<dbReference type="PROSITE" id="PS50404">
    <property type="entry name" value="GST_NTER"/>
    <property type="match status" value="1"/>
</dbReference>
<dbReference type="VEuPathDB" id="FungiDB:TSTA_032120"/>
<gene>
    <name evidence="3" type="ORF">TSTA_032120</name>
</gene>
<sequence length="126" mass="14425">MAAQRTPDITLYTAQTPNGIKISIALEELGLPYKVKKLEFSKNEQKEPWFLEINPNGRIPAITDTFTDGKTINIFESGSILQYLADNYDPEYKISYPRGSREYYEVGNWLFFMNAGVGPMQGKRYT</sequence>
<accession>B8M5Q9</accession>
<keyword evidence="4" id="KW-1185">Reference proteome</keyword>
<dbReference type="CDD" id="cd03048">
    <property type="entry name" value="GST_N_Ure2p_like"/>
    <property type="match status" value="1"/>
</dbReference>
<dbReference type="GO" id="GO:0016740">
    <property type="term" value="F:transferase activity"/>
    <property type="evidence" value="ECO:0007669"/>
    <property type="project" value="UniProtKB-KW"/>
</dbReference>
<dbReference type="FunFam" id="3.40.30.10:FF:000172">
    <property type="entry name" value="Glutathione S-transferase GstA"/>
    <property type="match status" value="1"/>
</dbReference>
<protein>
    <submittedName>
        <fullName evidence="3">Glutathione S-transferase GstA</fullName>
    </submittedName>
</protein>
<evidence type="ECO:0000256" key="1">
    <source>
        <dbReference type="ARBA" id="ARBA00007409"/>
    </source>
</evidence>
<dbReference type="GeneID" id="8099825"/>
<feature type="domain" description="GST N-terminal" evidence="2">
    <location>
        <begin position="6"/>
        <end position="92"/>
    </location>
</feature>
<dbReference type="RefSeq" id="XP_002480387.1">
    <property type="nucleotide sequence ID" value="XM_002480342.1"/>
</dbReference>
<dbReference type="InterPro" id="IPR040079">
    <property type="entry name" value="Glutathione_S-Trfase"/>
</dbReference>
<dbReference type="HOGENOM" id="CLU_011226_22_0_1"/>
<evidence type="ECO:0000259" key="2">
    <source>
        <dbReference type="PROSITE" id="PS50404"/>
    </source>
</evidence>
<dbReference type="Pfam" id="PF02798">
    <property type="entry name" value="GST_N"/>
    <property type="match status" value="1"/>
</dbReference>
<dbReference type="Proteomes" id="UP000001745">
    <property type="component" value="Unassembled WGS sequence"/>
</dbReference>
<dbReference type="STRING" id="441959.B8M5Q9"/>
<dbReference type="PANTHER" id="PTHR44051:SF8">
    <property type="entry name" value="GLUTATHIONE S-TRANSFERASE GSTA"/>
    <property type="match status" value="1"/>
</dbReference>